<evidence type="ECO:0000313" key="2">
    <source>
        <dbReference type="Proteomes" id="UP000805193"/>
    </source>
</evidence>
<keyword evidence="2" id="KW-1185">Reference proteome</keyword>
<organism evidence="1 2">
    <name type="scientific">Ixodes persulcatus</name>
    <name type="common">Taiga tick</name>
    <dbReference type="NCBI Taxonomy" id="34615"/>
    <lineage>
        <taxon>Eukaryota</taxon>
        <taxon>Metazoa</taxon>
        <taxon>Ecdysozoa</taxon>
        <taxon>Arthropoda</taxon>
        <taxon>Chelicerata</taxon>
        <taxon>Arachnida</taxon>
        <taxon>Acari</taxon>
        <taxon>Parasitiformes</taxon>
        <taxon>Ixodida</taxon>
        <taxon>Ixodoidea</taxon>
        <taxon>Ixodidae</taxon>
        <taxon>Ixodinae</taxon>
        <taxon>Ixodes</taxon>
    </lineage>
</organism>
<reference evidence="1 2" key="1">
    <citation type="journal article" date="2020" name="Cell">
        <title>Large-Scale Comparative Analyses of Tick Genomes Elucidate Their Genetic Diversity and Vector Capacities.</title>
        <authorList>
            <consortium name="Tick Genome and Microbiome Consortium (TIGMIC)"/>
            <person name="Jia N."/>
            <person name="Wang J."/>
            <person name="Shi W."/>
            <person name="Du L."/>
            <person name="Sun Y."/>
            <person name="Zhan W."/>
            <person name="Jiang J.F."/>
            <person name="Wang Q."/>
            <person name="Zhang B."/>
            <person name="Ji P."/>
            <person name="Bell-Sakyi L."/>
            <person name="Cui X.M."/>
            <person name="Yuan T.T."/>
            <person name="Jiang B.G."/>
            <person name="Yang W.F."/>
            <person name="Lam T.T."/>
            <person name="Chang Q.C."/>
            <person name="Ding S.J."/>
            <person name="Wang X.J."/>
            <person name="Zhu J.G."/>
            <person name="Ruan X.D."/>
            <person name="Zhao L."/>
            <person name="Wei J.T."/>
            <person name="Ye R.Z."/>
            <person name="Que T.C."/>
            <person name="Du C.H."/>
            <person name="Zhou Y.H."/>
            <person name="Cheng J.X."/>
            <person name="Dai P.F."/>
            <person name="Guo W.B."/>
            <person name="Han X.H."/>
            <person name="Huang E.J."/>
            <person name="Li L.F."/>
            <person name="Wei W."/>
            <person name="Gao Y.C."/>
            <person name="Liu J.Z."/>
            <person name="Shao H.Z."/>
            <person name="Wang X."/>
            <person name="Wang C.C."/>
            <person name="Yang T.C."/>
            <person name="Huo Q.B."/>
            <person name="Li W."/>
            <person name="Chen H.Y."/>
            <person name="Chen S.E."/>
            <person name="Zhou L.G."/>
            <person name="Ni X.B."/>
            <person name="Tian J.H."/>
            <person name="Sheng Y."/>
            <person name="Liu T."/>
            <person name="Pan Y.S."/>
            <person name="Xia L.Y."/>
            <person name="Li J."/>
            <person name="Zhao F."/>
            <person name="Cao W.C."/>
        </authorList>
    </citation>
    <scope>NUCLEOTIDE SEQUENCE [LARGE SCALE GENOMIC DNA]</scope>
    <source>
        <strain evidence="1">Iper-2018</strain>
    </source>
</reference>
<protein>
    <submittedName>
        <fullName evidence="1">Uncharacterized protein</fullName>
    </submittedName>
</protein>
<evidence type="ECO:0000313" key="1">
    <source>
        <dbReference type="EMBL" id="KAG0429304.1"/>
    </source>
</evidence>
<comment type="caution">
    <text evidence="1">The sequence shown here is derived from an EMBL/GenBank/DDBJ whole genome shotgun (WGS) entry which is preliminary data.</text>
</comment>
<feature type="non-terminal residue" evidence="1">
    <location>
        <position position="1"/>
    </location>
</feature>
<sequence>VIGGSGDDYTDGDNIDYSENHHYNDEYQEGSGDFDAMPPVPPPPPPLDHSVSKATTETYDDGRTLGPRADGGLHGNDFEITEPDSICYCPSNNLTIARGPPGLDGRDGATGLPILIVPGTDHRDQEACKGYQDRQDLSDLRGQRDHRDPLVLPASMGFLVAQAHGDYRDRQDNQDHLLRPSLTLTTATHQACSVERARTPVGPVRVDPRVPQVQGDTRDPRESQDPPDPEDTKENEVPRAVPDHEVNEVILESQGLPGPKGATGNEGPKGQKGDAGVGLPGPPGPPGNVYAVPHDSDLEFGSGSLSFMPGPKGEKGDMGFEGPVGPPGKDGAKGEAGRDGTDGLNGAKGERGDPGVIHYQEIDGETIVHQMSHGLPGPKGEPGESIKGSKGDAGPPGPPGSTSYIGSDGLTYVTRGQNGEPGLRGPIGPPGERGPMGFPGHKGDKGESGPPGPPGPISFSAGSSYANVRGPKAVTFKNMDSLLRMSDISPLGTQAFVLDEEALLVRVSSGWQYVALGSLVQLPKKTTTLRVAALNQPWTGDMHGVRGADYECYRQSRHAHLRGTFRALLASRVQNLDSIVRAKDADLPLVNLKGEVVFNSWRELFSGGGGMFPYPPRIYSFDGRNVLTDSTWHRKYVWHGADALGTRDMENYCDAWHSGAPARYGLASSLLGQARMLGQERHSCASSLIVLCVEVTSQQEYELDQESIQSIKQRRKRDVHGDVDDASDDVTETQRKKHRTERVGDVKEQETASKATAKEAETSWEQWWKSMWPSEAED</sequence>
<gene>
    <name evidence="1" type="ORF">HPB47_023778</name>
</gene>
<accession>A0AC60Q623</accession>
<dbReference type="EMBL" id="JABSTQ010009421">
    <property type="protein sequence ID" value="KAG0429304.1"/>
    <property type="molecule type" value="Genomic_DNA"/>
</dbReference>
<proteinExistence type="predicted"/>
<name>A0AC60Q623_IXOPE</name>
<dbReference type="Proteomes" id="UP000805193">
    <property type="component" value="Unassembled WGS sequence"/>
</dbReference>